<evidence type="ECO:0000256" key="4">
    <source>
        <dbReference type="ARBA" id="ARBA00022827"/>
    </source>
</evidence>
<dbReference type="SUPFAM" id="SSF51905">
    <property type="entry name" value="FAD/NAD(P)-binding domain"/>
    <property type="match status" value="2"/>
</dbReference>
<evidence type="ECO:0000256" key="1">
    <source>
        <dbReference type="ARBA" id="ARBA00001965"/>
    </source>
</evidence>
<dbReference type="GO" id="GO:0005506">
    <property type="term" value="F:iron ion binding"/>
    <property type="evidence" value="ECO:0007669"/>
    <property type="project" value="InterPro"/>
</dbReference>
<dbReference type="Gene3D" id="3.30.390.30">
    <property type="match status" value="1"/>
</dbReference>
<feature type="domain" description="Rubredoxin-like" evidence="5">
    <location>
        <begin position="2"/>
        <end position="34"/>
    </location>
</feature>
<evidence type="ECO:0000259" key="5">
    <source>
        <dbReference type="PROSITE" id="PS50903"/>
    </source>
</evidence>
<dbReference type="SUPFAM" id="SSF57802">
    <property type="entry name" value="Rubredoxin-like"/>
    <property type="match status" value="1"/>
</dbReference>
<sequence length="437" mass="47443">MRWKCTVCGEIMEGESPPAACPVCGVEPEYFVKLEDEVIGETTDKQENIIIIGASGAGLYAAIEIRKRNKNSKLTVVSKEDVKGYFRPQLSKMLGNDDVTVESMVIKDDTWFKENNVNLLLNKLVEKIDTADKKVILNDGQELSYTKLIIASGAEVFVPPFPGREKQGVFTLRYAKDGKAIKEYAKGKKTGVVIGGGILGLEAANELKKLGLTVTVIEVADRILPRQLDKDASRVLEEALSNFGVSFKKGVGTKEIIGDEKAKAILLDNGEEVDAELVIVSTGVKANSKIAEGCEIEIKRAIVVNEKMETAAKDVYACGDCAEFNGINYALWSEAIEQGKTAGINAVGGSSVYANIIPSTTLNAFGISVFSIGDVGSDSEKDYKTYEAVDGNNYKKLYFVDGILSGGILIGDTHQTVDLIEGFEKSKNMNEMIEKFK</sequence>
<proteinExistence type="predicted"/>
<dbReference type="EMBL" id="JACBNQ010000008">
    <property type="protein sequence ID" value="NYB74272.1"/>
    <property type="molecule type" value="Genomic_DNA"/>
</dbReference>
<comment type="cofactor">
    <cofactor evidence="1">
        <name>Fe(3+)</name>
        <dbReference type="ChEBI" id="CHEBI:29034"/>
    </cofactor>
</comment>
<evidence type="ECO:0000256" key="2">
    <source>
        <dbReference type="ARBA" id="ARBA00001974"/>
    </source>
</evidence>
<dbReference type="RefSeq" id="WP_179237976.1">
    <property type="nucleotide sequence ID" value="NZ_JACBNQ010000008.1"/>
</dbReference>
<dbReference type="InterPro" id="IPR016156">
    <property type="entry name" value="FAD/NAD-linked_Rdtase_dimer_sf"/>
</dbReference>
<evidence type="ECO:0000313" key="7">
    <source>
        <dbReference type="Proteomes" id="UP000611629"/>
    </source>
</evidence>
<keyword evidence="4" id="KW-0274">FAD</keyword>
<protein>
    <submittedName>
        <fullName evidence="6">FAD-dependent oxidoreductase</fullName>
    </submittedName>
</protein>
<dbReference type="InterPro" id="IPR024934">
    <property type="entry name" value="Rubredoxin-like_dom"/>
</dbReference>
<dbReference type="PRINTS" id="PR00411">
    <property type="entry name" value="PNDRDTASEI"/>
</dbReference>
<name>A0A974GWA3_SEDHY</name>
<dbReference type="Gene3D" id="2.20.28.10">
    <property type="match status" value="1"/>
</dbReference>
<dbReference type="Gene3D" id="3.50.50.60">
    <property type="entry name" value="FAD/NAD(P)-binding domain"/>
    <property type="match status" value="2"/>
</dbReference>
<dbReference type="Pfam" id="PF21349">
    <property type="entry name" value="RUBY_RBDX"/>
    <property type="match status" value="1"/>
</dbReference>
<evidence type="ECO:0000313" key="6">
    <source>
        <dbReference type="EMBL" id="NYB74272.1"/>
    </source>
</evidence>
<dbReference type="PROSITE" id="PS50903">
    <property type="entry name" value="RUBREDOXIN_LIKE"/>
    <property type="match status" value="1"/>
</dbReference>
<dbReference type="PANTHER" id="PTHR43429:SF3">
    <property type="entry name" value="NITRITE REDUCTASE [NAD(P)H]"/>
    <property type="match status" value="1"/>
</dbReference>
<dbReference type="Pfam" id="PF18267">
    <property type="entry name" value="Rubredoxin_C"/>
    <property type="match status" value="1"/>
</dbReference>
<dbReference type="CDD" id="cd00729">
    <property type="entry name" value="rubredoxin_SM"/>
    <property type="match status" value="1"/>
</dbReference>
<comment type="cofactor">
    <cofactor evidence="2">
        <name>FAD</name>
        <dbReference type="ChEBI" id="CHEBI:57692"/>
    </cofactor>
</comment>
<evidence type="ECO:0000256" key="3">
    <source>
        <dbReference type="ARBA" id="ARBA00022630"/>
    </source>
</evidence>
<dbReference type="InterPro" id="IPR036188">
    <property type="entry name" value="FAD/NAD-bd_sf"/>
</dbReference>
<dbReference type="InterPro" id="IPR048574">
    <property type="entry name" value="RUBY_RBDX"/>
</dbReference>
<dbReference type="PRINTS" id="PR00368">
    <property type="entry name" value="FADPNR"/>
</dbReference>
<dbReference type="PANTHER" id="PTHR43429">
    <property type="entry name" value="PYRIDINE NUCLEOTIDE-DISULFIDE OXIDOREDUCTASE DOMAIN-CONTAINING"/>
    <property type="match status" value="1"/>
</dbReference>
<dbReference type="AlphaFoldDB" id="A0A974GWA3"/>
<organism evidence="6 7">
    <name type="scientific">Sedimentibacter hydroxybenzoicus DSM 7310</name>
    <dbReference type="NCBI Taxonomy" id="1123245"/>
    <lineage>
        <taxon>Bacteria</taxon>
        <taxon>Bacillati</taxon>
        <taxon>Bacillota</taxon>
        <taxon>Tissierellia</taxon>
        <taxon>Sedimentibacter</taxon>
    </lineage>
</organism>
<dbReference type="InterPro" id="IPR050260">
    <property type="entry name" value="FAD-bd_OxRdtase"/>
</dbReference>
<accession>A0A974GWA3</accession>
<dbReference type="Pfam" id="PF07992">
    <property type="entry name" value="Pyr_redox_2"/>
    <property type="match status" value="1"/>
</dbReference>
<keyword evidence="3" id="KW-0285">Flavoprotein</keyword>
<dbReference type="InterPro" id="IPR041575">
    <property type="entry name" value="Rubredoxin_C"/>
</dbReference>
<dbReference type="GO" id="GO:0016491">
    <property type="term" value="F:oxidoreductase activity"/>
    <property type="evidence" value="ECO:0007669"/>
    <property type="project" value="InterPro"/>
</dbReference>
<dbReference type="Proteomes" id="UP000611629">
    <property type="component" value="Unassembled WGS sequence"/>
</dbReference>
<gene>
    <name evidence="6" type="ORF">HZF24_08955</name>
</gene>
<keyword evidence="7" id="KW-1185">Reference proteome</keyword>
<comment type="caution">
    <text evidence="6">The sequence shown here is derived from an EMBL/GenBank/DDBJ whole genome shotgun (WGS) entry which is preliminary data.</text>
</comment>
<dbReference type="InterPro" id="IPR023753">
    <property type="entry name" value="FAD/NAD-binding_dom"/>
</dbReference>
<reference evidence="6" key="1">
    <citation type="submission" date="2020-07" db="EMBL/GenBank/DDBJ databases">
        <title>Genomic analysis of a strain of Sedimentibacter Hydroxybenzoicus DSM7310.</title>
        <authorList>
            <person name="Ma S."/>
        </authorList>
    </citation>
    <scope>NUCLEOTIDE SEQUENCE</scope>
    <source>
        <strain evidence="6">DSM 7310</strain>
    </source>
</reference>